<evidence type="ECO:0000313" key="14">
    <source>
        <dbReference type="Proteomes" id="UP000568380"/>
    </source>
</evidence>
<dbReference type="Pfam" id="PF00355">
    <property type="entry name" value="Rieske"/>
    <property type="match status" value="1"/>
</dbReference>
<dbReference type="Proteomes" id="UP000568380">
    <property type="component" value="Unassembled WGS sequence"/>
</dbReference>
<dbReference type="PRINTS" id="PR00162">
    <property type="entry name" value="RIESKE"/>
</dbReference>
<comment type="caution">
    <text evidence="13">The sequence shown here is derived from an EMBL/GenBank/DDBJ whole genome shotgun (WGS) entry which is preliminary data.</text>
</comment>
<feature type="signal peptide" evidence="11">
    <location>
        <begin position="1"/>
        <end position="28"/>
    </location>
</feature>
<dbReference type="InterPro" id="IPR017941">
    <property type="entry name" value="Rieske_2Fe-2S"/>
</dbReference>
<keyword evidence="11" id="KW-0732">Signal</keyword>
<dbReference type="GO" id="GO:0046872">
    <property type="term" value="F:metal ion binding"/>
    <property type="evidence" value="ECO:0007669"/>
    <property type="project" value="UniProtKB-KW"/>
</dbReference>
<protein>
    <recommendedName>
        <fullName evidence="2">Cytochrome bc1 complex Rieske iron-sulfur subunit</fullName>
    </recommendedName>
    <alternativeName>
        <fullName evidence="8">Cytochrome bc1 reductase complex subunit QcrA</fullName>
    </alternativeName>
</protein>
<feature type="region of interest" description="Disordered" evidence="10">
    <location>
        <begin position="31"/>
        <end position="72"/>
    </location>
</feature>
<dbReference type="InterPro" id="IPR036922">
    <property type="entry name" value="Rieske_2Fe-2S_sf"/>
</dbReference>
<evidence type="ECO:0000256" key="7">
    <source>
        <dbReference type="ARBA" id="ARBA00023157"/>
    </source>
</evidence>
<dbReference type="SUPFAM" id="SSF50022">
    <property type="entry name" value="ISP domain"/>
    <property type="match status" value="1"/>
</dbReference>
<keyword evidence="3" id="KW-0001">2Fe-2S</keyword>
<reference evidence="13 14" key="1">
    <citation type="submission" date="2020-08" db="EMBL/GenBank/DDBJ databases">
        <title>Genomic Encyclopedia of Type Strains, Phase IV (KMG-IV): sequencing the most valuable type-strain genomes for metagenomic binning, comparative biology and taxonomic classification.</title>
        <authorList>
            <person name="Goeker M."/>
        </authorList>
    </citation>
    <scope>NUCLEOTIDE SEQUENCE [LARGE SCALE GENOMIC DNA]</scope>
    <source>
        <strain evidence="13 14">DSM 45385</strain>
    </source>
</reference>
<dbReference type="InterPro" id="IPR006311">
    <property type="entry name" value="TAT_signal"/>
</dbReference>
<dbReference type="NCBIfam" id="TIGR01409">
    <property type="entry name" value="TAT_signal_seq"/>
    <property type="match status" value="1"/>
</dbReference>
<evidence type="ECO:0000256" key="6">
    <source>
        <dbReference type="ARBA" id="ARBA00023014"/>
    </source>
</evidence>
<organism evidence="13 14">
    <name type="scientific">Nonomuraea endophytica</name>
    <dbReference type="NCBI Taxonomy" id="714136"/>
    <lineage>
        <taxon>Bacteria</taxon>
        <taxon>Bacillati</taxon>
        <taxon>Actinomycetota</taxon>
        <taxon>Actinomycetes</taxon>
        <taxon>Streptosporangiales</taxon>
        <taxon>Streptosporangiaceae</taxon>
        <taxon>Nonomuraea</taxon>
    </lineage>
</organism>
<gene>
    <name evidence="13" type="ORF">HNR40_001352</name>
</gene>
<dbReference type="PROSITE" id="PS51318">
    <property type="entry name" value="TAT"/>
    <property type="match status" value="1"/>
</dbReference>
<evidence type="ECO:0000256" key="3">
    <source>
        <dbReference type="ARBA" id="ARBA00022714"/>
    </source>
</evidence>
<evidence type="ECO:0000256" key="10">
    <source>
        <dbReference type="SAM" id="MobiDB-lite"/>
    </source>
</evidence>
<comment type="function">
    <text evidence="1">Iron-sulfur subunit of the cytochrome bc1 complex, an essential component of the respiratory electron transport chain required for ATP synthesis. The bc1 complex catalyzes the oxidation of menaquinol and the reduction of cytochrome c in the respiratory chain. The bc1 complex operates through a Q-cycle mechanism that couples electron transfer to generation of the proton gradient that drives ATP synthesis.</text>
</comment>
<dbReference type="Gene3D" id="2.102.10.10">
    <property type="entry name" value="Rieske [2Fe-2S] iron-sulphur domain"/>
    <property type="match status" value="1"/>
</dbReference>
<evidence type="ECO:0000313" key="13">
    <source>
        <dbReference type="EMBL" id="MBB5075906.1"/>
    </source>
</evidence>
<feature type="compositionally biased region" description="Basic and acidic residues" evidence="10">
    <location>
        <begin position="31"/>
        <end position="52"/>
    </location>
</feature>
<evidence type="ECO:0000256" key="8">
    <source>
        <dbReference type="ARBA" id="ARBA00029586"/>
    </source>
</evidence>
<feature type="domain" description="Rieske" evidence="12">
    <location>
        <begin position="76"/>
        <end position="167"/>
    </location>
</feature>
<dbReference type="RefSeq" id="WP_184959039.1">
    <property type="nucleotide sequence ID" value="NZ_JACHIN010000001.1"/>
</dbReference>
<dbReference type="AlphaFoldDB" id="A0A7W7ZZ33"/>
<dbReference type="CDD" id="cd03467">
    <property type="entry name" value="Rieske"/>
    <property type="match status" value="1"/>
</dbReference>
<dbReference type="InterPro" id="IPR014349">
    <property type="entry name" value="Rieske_Fe-S_prot"/>
</dbReference>
<evidence type="ECO:0000256" key="9">
    <source>
        <dbReference type="ARBA" id="ARBA00034078"/>
    </source>
</evidence>
<dbReference type="InterPro" id="IPR005805">
    <property type="entry name" value="Rieske_Fe-S_prot_C"/>
</dbReference>
<proteinExistence type="predicted"/>
<comment type="cofactor">
    <cofactor evidence="9">
        <name>[2Fe-2S] cluster</name>
        <dbReference type="ChEBI" id="CHEBI:190135"/>
    </cofactor>
</comment>
<evidence type="ECO:0000256" key="4">
    <source>
        <dbReference type="ARBA" id="ARBA00022723"/>
    </source>
</evidence>
<keyword evidence="5" id="KW-0408">Iron</keyword>
<keyword evidence="7" id="KW-1015">Disulfide bond</keyword>
<dbReference type="InterPro" id="IPR019546">
    <property type="entry name" value="TAT_signal_bac_arc"/>
</dbReference>
<dbReference type="GO" id="GO:0004497">
    <property type="term" value="F:monooxygenase activity"/>
    <property type="evidence" value="ECO:0007669"/>
    <property type="project" value="UniProtKB-ARBA"/>
</dbReference>
<dbReference type="GO" id="GO:0051537">
    <property type="term" value="F:2 iron, 2 sulfur cluster binding"/>
    <property type="evidence" value="ECO:0007669"/>
    <property type="project" value="UniProtKB-KW"/>
</dbReference>
<evidence type="ECO:0000259" key="12">
    <source>
        <dbReference type="PROSITE" id="PS51296"/>
    </source>
</evidence>
<dbReference type="PROSITE" id="PS51296">
    <property type="entry name" value="RIESKE"/>
    <property type="match status" value="1"/>
</dbReference>
<feature type="chain" id="PRO_5031428383" description="Cytochrome bc1 complex Rieske iron-sulfur subunit" evidence="11">
    <location>
        <begin position="29"/>
        <end position="168"/>
    </location>
</feature>
<evidence type="ECO:0000256" key="11">
    <source>
        <dbReference type="SAM" id="SignalP"/>
    </source>
</evidence>
<keyword evidence="4" id="KW-0479">Metal-binding</keyword>
<keyword evidence="14" id="KW-1185">Reference proteome</keyword>
<evidence type="ECO:0000256" key="1">
    <source>
        <dbReference type="ARBA" id="ARBA00002494"/>
    </source>
</evidence>
<dbReference type="PANTHER" id="PTHR10134">
    <property type="entry name" value="CYTOCHROME B-C1 COMPLEX SUBUNIT RIESKE, MITOCHONDRIAL"/>
    <property type="match status" value="1"/>
</dbReference>
<name>A0A7W7ZZ33_9ACTN</name>
<keyword evidence="6" id="KW-0411">Iron-sulfur</keyword>
<evidence type="ECO:0000256" key="2">
    <source>
        <dbReference type="ARBA" id="ARBA00015816"/>
    </source>
</evidence>
<dbReference type="GO" id="GO:0016020">
    <property type="term" value="C:membrane"/>
    <property type="evidence" value="ECO:0007669"/>
    <property type="project" value="InterPro"/>
</dbReference>
<dbReference type="EMBL" id="JACHIN010000001">
    <property type="protein sequence ID" value="MBB5075906.1"/>
    <property type="molecule type" value="Genomic_DNA"/>
</dbReference>
<accession>A0A7W7ZZ33</accession>
<sequence>MLTRRALVTRSALTGAAIVFLWPSRADANATDRADADATDRADADATDRADADAAGQADDGSGSRQAGTDAESAKPVLALTKNIRVGGGRIIKGKYVITQPRKNVFRCFSAKCTHQGCTLASVSRGTINCPCHGSKFNISTGAVVQGPAKRALPRKKIKVAGGKIRLA</sequence>
<dbReference type="GO" id="GO:0016705">
    <property type="term" value="F:oxidoreductase activity, acting on paired donors, with incorporation or reduction of molecular oxygen"/>
    <property type="evidence" value="ECO:0007669"/>
    <property type="project" value="UniProtKB-ARBA"/>
</dbReference>
<evidence type="ECO:0000256" key="5">
    <source>
        <dbReference type="ARBA" id="ARBA00023004"/>
    </source>
</evidence>